<dbReference type="GO" id="GO:0016413">
    <property type="term" value="F:O-acetyltransferase activity"/>
    <property type="evidence" value="ECO:0007669"/>
    <property type="project" value="TreeGrafter"/>
</dbReference>
<keyword evidence="3" id="KW-1003">Cell membrane</keyword>
<dbReference type="OrthoDB" id="1072135at2"/>
<dbReference type="GO" id="GO:0005886">
    <property type="term" value="C:plasma membrane"/>
    <property type="evidence" value="ECO:0007669"/>
    <property type="project" value="UniProtKB-SubCell"/>
</dbReference>
<evidence type="ECO:0000256" key="1">
    <source>
        <dbReference type="ARBA" id="ARBA00004651"/>
    </source>
</evidence>
<evidence type="ECO:0000256" key="7">
    <source>
        <dbReference type="SAM" id="MobiDB-lite"/>
    </source>
</evidence>
<accession>A0A330L156</accession>
<feature type="transmembrane region" description="Helical" evidence="8">
    <location>
        <begin position="172"/>
        <end position="190"/>
    </location>
</feature>
<dbReference type="Pfam" id="PF01757">
    <property type="entry name" value="Acyl_transf_3"/>
    <property type="match status" value="1"/>
</dbReference>
<feature type="domain" description="Acyltransferase 3" evidence="9">
    <location>
        <begin position="27"/>
        <end position="342"/>
    </location>
</feature>
<dbReference type="AlphaFoldDB" id="A0A330L156"/>
<dbReference type="InterPro" id="IPR002656">
    <property type="entry name" value="Acyl_transf_3_dom"/>
</dbReference>
<dbReference type="PANTHER" id="PTHR40074">
    <property type="entry name" value="O-ACETYLTRANSFERASE WECH"/>
    <property type="match status" value="1"/>
</dbReference>
<keyword evidence="4 8" id="KW-0812">Transmembrane</keyword>
<evidence type="ECO:0000256" key="8">
    <source>
        <dbReference type="SAM" id="Phobius"/>
    </source>
</evidence>
<organism evidence="10 11">
    <name type="scientific">Nitrospira lenta</name>
    <dbReference type="NCBI Taxonomy" id="1436998"/>
    <lineage>
        <taxon>Bacteria</taxon>
        <taxon>Pseudomonadati</taxon>
        <taxon>Nitrospirota</taxon>
        <taxon>Nitrospiria</taxon>
        <taxon>Nitrospirales</taxon>
        <taxon>Nitrospiraceae</taxon>
        <taxon>Nitrospira</taxon>
    </lineage>
</organism>
<feature type="transmembrane region" description="Helical" evidence="8">
    <location>
        <begin position="104"/>
        <end position="123"/>
    </location>
</feature>
<evidence type="ECO:0000256" key="3">
    <source>
        <dbReference type="ARBA" id="ARBA00022475"/>
    </source>
</evidence>
<dbReference type="EMBL" id="OUNR01000001">
    <property type="protein sequence ID" value="SPP63465.1"/>
    <property type="molecule type" value="Genomic_DNA"/>
</dbReference>
<evidence type="ECO:0000313" key="11">
    <source>
        <dbReference type="Proteomes" id="UP000248168"/>
    </source>
</evidence>
<name>A0A330L156_9BACT</name>
<evidence type="ECO:0000256" key="5">
    <source>
        <dbReference type="ARBA" id="ARBA00022989"/>
    </source>
</evidence>
<sequence>MAIASTSLPQAEPPQGHPKPHSRSARYDVLRVSACLAVILLHLSATIVMDRELVWSAGWYISLAIDAATRWCVVGFIMLSGALLLSPDKHTHPNAFWEKRLHRLLPALIAWSAIYLAWRALFWHQSLTPALILHDLIAGRPYIHLYFLFLIAGLYLVTPLLAAIVNRLSPAQLLEAILIIGMLAMAANLFDFLASSAFTMFVPYLAYYLAGWYCVHVMDNPPRRYALLIGGTVAVMTVTTVYLVYALGLDNRWSFYPFEDFSPTGIALAIAMFTFIMHGRISPRIEALAQPLAPLTLGVYLAHPIVVELLRYGYFLAMPILLQPPYYVPVTFLLTCAITFGLVTLMQRIPGLRRIV</sequence>
<keyword evidence="5 8" id="KW-1133">Transmembrane helix</keyword>
<dbReference type="PANTHER" id="PTHR40074:SF2">
    <property type="entry name" value="O-ACETYLTRANSFERASE WECH"/>
    <property type="match status" value="1"/>
</dbReference>
<feature type="transmembrane region" description="Helical" evidence="8">
    <location>
        <begin position="196"/>
        <end position="215"/>
    </location>
</feature>
<dbReference type="InParanoid" id="A0A330L156"/>
<reference evidence="11" key="1">
    <citation type="submission" date="2018-04" db="EMBL/GenBank/DDBJ databases">
        <authorList>
            <person name="Lucker S."/>
            <person name="Sakoula D."/>
        </authorList>
    </citation>
    <scope>NUCLEOTIDE SEQUENCE [LARGE SCALE GENOMIC DNA]</scope>
</reference>
<feature type="transmembrane region" description="Helical" evidence="8">
    <location>
        <begin position="261"/>
        <end position="280"/>
    </location>
</feature>
<comment type="subcellular location">
    <subcellularLocation>
        <location evidence="1">Cell membrane</location>
        <topology evidence="1">Multi-pass membrane protein</topology>
    </subcellularLocation>
</comment>
<feature type="transmembrane region" description="Helical" evidence="8">
    <location>
        <begin position="326"/>
        <end position="346"/>
    </location>
</feature>
<evidence type="ECO:0000256" key="6">
    <source>
        <dbReference type="ARBA" id="ARBA00023136"/>
    </source>
</evidence>
<dbReference type="RefSeq" id="WP_121987992.1">
    <property type="nucleotide sequence ID" value="NZ_OUNR01000001.1"/>
</dbReference>
<evidence type="ECO:0000313" key="10">
    <source>
        <dbReference type="EMBL" id="SPP63465.1"/>
    </source>
</evidence>
<feature type="transmembrane region" description="Helical" evidence="8">
    <location>
        <begin position="29"/>
        <end position="48"/>
    </location>
</feature>
<feature type="transmembrane region" description="Helical" evidence="8">
    <location>
        <begin position="143"/>
        <end position="165"/>
    </location>
</feature>
<evidence type="ECO:0000259" key="9">
    <source>
        <dbReference type="Pfam" id="PF01757"/>
    </source>
</evidence>
<evidence type="ECO:0000256" key="4">
    <source>
        <dbReference type="ARBA" id="ARBA00022692"/>
    </source>
</evidence>
<protein>
    <submittedName>
        <fullName evidence="10">Putative integral membrane protein</fullName>
    </submittedName>
</protein>
<dbReference type="GO" id="GO:0009246">
    <property type="term" value="P:enterobacterial common antigen biosynthetic process"/>
    <property type="evidence" value="ECO:0007669"/>
    <property type="project" value="TreeGrafter"/>
</dbReference>
<gene>
    <name evidence="10" type="ORF">NITLEN_10551</name>
</gene>
<feature type="region of interest" description="Disordered" evidence="7">
    <location>
        <begin position="1"/>
        <end position="23"/>
    </location>
</feature>
<evidence type="ECO:0000256" key="2">
    <source>
        <dbReference type="ARBA" id="ARBA00007400"/>
    </source>
</evidence>
<comment type="similarity">
    <text evidence="2">Belongs to the acyltransferase 3 family.</text>
</comment>
<feature type="transmembrane region" description="Helical" evidence="8">
    <location>
        <begin position="60"/>
        <end position="84"/>
    </location>
</feature>
<dbReference type="FunCoup" id="A0A330L156">
    <property type="interactions" value="19"/>
</dbReference>
<keyword evidence="11" id="KW-1185">Reference proteome</keyword>
<dbReference type="Proteomes" id="UP000248168">
    <property type="component" value="Unassembled WGS sequence"/>
</dbReference>
<feature type="transmembrane region" description="Helical" evidence="8">
    <location>
        <begin position="227"/>
        <end position="249"/>
    </location>
</feature>
<feature type="transmembrane region" description="Helical" evidence="8">
    <location>
        <begin position="292"/>
        <end position="314"/>
    </location>
</feature>
<proteinExistence type="inferred from homology"/>
<keyword evidence="6 8" id="KW-0472">Membrane</keyword>